<reference evidence="1 2" key="2">
    <citation type="submission" date="2020-05" db="EMBL/GenBank/DDBJ databases">
        <title>Identification and distribution of gene clusters putatively required for synthesis of sphingolipid metabolism inhibitors in phylogenetically diverse species of the filamentous fungus Fusarium.</title>
        <authorList>
            <person name="Kim H.-S."/>
            <person name="Busman M."/>
            <person name="Brown D.W."/>
            <person name="Divon H."/>
            <person name="Uhlig S."/>
            <person name="Proctor R.H."/>
        </authorList>
    </citation>
    <scope>NUCLEOTIDE SEQUENCE [LARGE SCALE GENOMIC DNA]</scope>
    <source>
        <strain evidence="1 2">NRRL 25331</strain>
    </source>
</reference>
<dbReference type="EMBL" id="JAAQPE010000067">
    <property type="protein sequence ID" value="KAF5688024.1"/>
    <property type="molecule type" value="Genomic_DNA"/>
</dbReference>
<accession>A0A8H5XB26</accession>
<reference evidence="2" key="1">
    <citation type="journal article" date="2020" name="BMC Genomics">
        <title>Correction to: Identification and distribution of gene clusters required for synthesis of sphingolipid metabolism inhibitors in diverse species of the filamentous fungus Fusarium.</title>
        <authorList>
            <person name="Kim H.S."/>
            <person name="Lohmar J.M."/>
            <person name="Busman M."/>
            <person name="Brown D.W."/>
            <person name="Naumann T.A."/>
            <person name="Divon H.H."/>
            <person name="Lysoe E."/>
            <person name="Uhlig S."/>
            <person name="Proctor R.H."/>
        </authorList>
    </citation>
    <scope>NUCLEOTIDE SEQUENCE [LARGE SCALE GENOMIC DNA]</scope>
    <source>
        <strain evidence="2">NRRL 25331</strain>
    </source>
</reference>
<keyword evidence="2" id="KW-1185">Reference proteome</keyword>
<gene>
    <name evidence="1" type="ORF">FCIRC_2095</name>
</gene>
<name>A0A8H5XB26_FUSCI</name>
<sequence>MVDLKLELQRCTNIEAETVKDSKDLITVVQYLLFGPLCNALSAMEKAIKTSYAEDKKREYRDAVWTLYSSILSAQYELDRHTTTQQGTEEWYRLNSSKSYREHGTFDLPCLSPLELLLRVVTARQKWDSLETLCAAFGELNIATPFTPTRGLPCVAFICMGISPNDNPTYIITASADNWGGYPELYRMMTDMRDLRLAYLYPTYAFQIEMIKDWSSRLAEQYQRSSSSESPETLTHIIENPKGYFTHENDVAVPLGWQPSFRPRDRCTRCQAIFKYAVIQDVTRAEAEVNQGFKGRRPHQKLSCAEVHAHFFCQSLVQNGHSKCELVKR</sequence>
<protein>
    <submittedName>
        <fullName evidence="1">Uncharacterized protein</fullName>
    </submittedName>
</protein>
<evidence type="ECO:0000313" key="1">
    <source>
        <dbReference type="EMBL" id="KAF5688024.1"/>
    </source>
</evidence>
<comment type="caution">
    <text evidence="1">The sequence shown here is derived from an EMBL/GenBank/DDBJ whole genome shotgun (WGS) entry which is preliminary data.</text>
</comment>
<proteinExistence type="predicted"/>
<organism evidence="1 2">
    <name type="scientific">Fusarium circinatum</name>
    <name type="common">Pitch canker fungus</name>
    <name type="synonym">Gibberella circinata</name>
    <dbReference type="NCBI Taxonomy" id="48490"/>
    <lineage>
        <taxon>Eukaryota</taxon>
        <taxon>Fungi</taxon>
        <taxon>Dikarya</taxon>
        <taxon>Ascomycota</taxon>
        <taxon>Pezizomycotina</taxon>
        <taxon>Sordariomycetes</taxon>
        <taxon>Hypocreomycetidae</taxon>
        <taxon>Hypocreales</taxon>
        <taxon>Nectriaceae</taxon>
        <taxon>Fusarium</taxon>
        <taxon>Fusarium fujikuroi species complex</taxon>
    </lineage>
</organism>
<evidence type="ECO:0000313" key="2">
    <source>
        <dbReference type="Proteomes" id="UP000572754"/>
    </source>
</evidence>
<dbReference type="Proteomes" id="UP000572754">
    <property type="component" value="Unassembled WGS sequence"/>
</dbReference>
<dbReference type="AlphaFoldDB" id="A0A8H5XB26"/>